<feature type="compositionally biased region" description="Basic residues" evidence="1">
    <location>
        <begin position="371"/>
        <end position="383"/>
    </location>
</feature>
<dbReference type="PANTHER" id="PTHR37535">
    <property type="entry name" value="FLUG DOMAIN PROTEIN"/>
    <property type="match status" value="1"/>
</dbReference>
<dbReference type="KEGG" id="psco:LY89DRAFT_678962"/>
<dbReference type="PANTHER" id="PTHR37535:SF3">
    <property type="entry name" value="FLUG DOMAIN-CONTAINING PROTEIN"/>
    <property type="match status" value="1"/>
</dbReference>
<evidence type="ECO:0000313" key="2">
    <source>
        <dbReference type="EMBL" id="KUJ06236.1"/>
    </source>
</evidence>
<keyword evidence="3" id="KW-1185">Reference proteome</keyword>
<feature type="compositionally biased region" description="Basic and acidic residues" evidence="1">
    <location>
        <begin position="384"/>
        <end position="395"/>
    </location>
</feature>
<proteinExistence type="predicted"/>
<dbReference type="AlphaFoldDB" id="A0A132B1H9"/>
<dbReference type="RefSeq" id="XP_018060591.1">
    <property type="nucleotide sequence ID" value="XM_018213783.1"/>
</dbReference>
<protein>
    <submittedName>
        <fullName evidence="2">Uncharacterized protein</fullName>
    </submittedName>
</protein>
<organism evidence="2 3">
    <name type="scientific">Mollisia scopiformis</name>
    <name type="common">Conifer needle endophyte fungus</name>
    <name type="synonym">Phialocephala scopiformis</name>
    <dbReference type="NCBI Taxonomy" id="149040"/>
    <lineage>
        <taxon>Eukaryota</taxon>
        <taxon>Fungi</taxon>
        <taxon>Dikarya</taxon>
        <taxon>Ascomycota</taxon>
        <taxon>Pezizomycotina</taxon>
        <taxon>Leotiomycetes</taxon>
        <taxon>Helotiales</taxon>
        <taxon>Mollisiaceae</taxon>
        <taxon>Mollisia</taxon>
    </lineage>
</organism>
<dbReference type="EMBL" id="KQ947450">
    <property type="protein sequence ID" value="KUJ06236.1"/>
    <property type="molecule type" value="Genomic_DNA"/>
</dbReference>
<sequence>MHTMQPVTRRVVGLMLRSPTEMESMFRHLLQRWMPNSDLLPSPDCSLSGSSHLQHAAGCTGGNGAEFAPGIVVDSVAITELGVVSAGRPTLSTSRCRGDAVLLNIPMITLVRRVMWVCQLNAGQASASASAIGEMAESSAKAGTGKGLHYCHPMFETTTGLPLVFNPIIFLLAMALASNAFKDYQTDDEIFALEPPVYDEIEDVPVFQATSCNGPTGKIQKACTCARQLSGAAQRAGFLNCTVYAIRREALVKANANGYADAELMKFSEQSGPEVFQTFYMAEGGVDGQNSFLNQPLRKDHLESFRGMFMQCNPELWQSLPAQMRYELEEQIDDLTKEIKTADEEASRELQARRHKLHKERQRLTLEELKKRRQSQPRNHQSHGAHEPSQGDRHRSFFGRVRHIMPKRNRLARTLFQPPTGPPPQPRRPVCSSEPHRTL</sequence>
<gene>
    <name evidence="2" type="ORF">LY89DRAFT_678962</name>
</gene>
<feature type="compositionally biased region" description="Basic residues" evidence="1">
    <location>
        <begin position="396"/>
        <end position="411"/>
    </location>
</feature>
<dbReference type="InParanoid" id="A0A132B1H9"/>
<dbReference type="GeneID" id="28823509"/>
<dbReference type="OrthoDB" id="4357582at2759"/>
<feature type="compositionally biased region" description="Basic and acidic residues" evidence="1">
    <location>
        <begin position="343"/>
        <end position="352"/>
    </location>
</feature>
<feature type="region of interest" description="Disordered" evidence="1">
    <location>
        <begin position="343"/>
        <end position="439"/>
    </location>
</feature>
<name>A0A132B1H9_MOLSC</name>
<dbReference type="InterPro" id="IPR021842">
    <property type="entry name" value="DUF3435"/>
</dbReference>
<dbReference type="Proteomes" id="UP000070700">
    <property type="component" value="Unassembled WGS sequence"/>
</dbReference>
<dbReference type="Pfam" id="PF11917">
    <property type="entry name" value="DUF3435"/>
    <property type="match status" value="1"/>
</dbReference>
<reference evidence="2 3" key="1">
    <citation type="submission" date="2015-10" db="EMBL/GenBank/DDBJ databases">
        <title>Full genome of DAOMC 229536 Phialocephala scopiformis, a fungal endophyte of spruce producing the potent anti-insectan compound rugulosin.</title>
        <authorList>
            <consortium name="DOE Joint Genome Institute"/>
            <person name="Walker A.K."/>
            <person name="Frasz S.L."/>
            <person name="Seifert K.A."/>
            <person name="Miller J.D."/>
            <person name="Mondo S.J."/>
            <person name="Labutti K."/>
            <person name="Lipzen A."/>
            <person name="Dockter R."/>
            <person name="Kennedy M."/>
            <person name="Grigoriev I.V."/>
            <person name="Spatafora J.W."/>
        </authorList>
    </citation>
    <scope>NUCLEOTIDE SEQUENCE [LARGE SCALE GENOMIC DNA]</scope>
    <source>
        <strain evidence="2 3">CBS 120377</strain>
    </source>
</reference>
<evidence type="ECO:0000313" key="3">
    <source>
        <dbReference type="Proteomes" id="UP000070700"/>
    </source>
</evidence>
<accession>A0A132B1H9</accession>
<evidence type="ECO:0000256" key="1">
    <source>
        <dbReference type="SAM" id="MobiDB-lite"/>
    </source>
</evidence>